<dbReference type="AlphaFoldDB" id="A0A1I4JZR9"/>
<reference evidence="6 7" key="1">
    <citation type="submission" date="2016-10" db="EMBL/GenBank/DDBJ databases">
        <authorList>
            <person name="de Groot N.N."/>
        </authorList>
    </citation>
    <scope>NUCLEOTIDE SEQUENCE [LARGE SCALE GENOMIC DNA]</scope>
    <source>
        <strain evidence="6 7">DSM 45317</strain>
    </source>
</reference>
<dbReference type="InterPro" id="IPR044068">
    <property type="entry name" value="CB"/>
</dbReference>
<dbReference type="PROSITE" id="PS51898">
    <property type="entry name" value="TYR_RECOMBINASE"/>
    <property type="match status" value="1"/>
</dbReference>
<evidence type="ECO:0000259" key="5">
    <source>
        <dbReference type="PROSITE" id="PS51900"/>
    </source>
</evidence>
<evidence type="ECO:0000259" key="4">
    <source>
        <dbReference type="PROSITE" id="PS51898"/>
    </source>
</evidence>
<dbReference type="PROSITE" id="PS51900">
    <property type="entry name" value="CB"/>
    <property type="match status" value="1"/>
</dbReference>
<keyword evidence="7" id="KW-1185">Reference proteome</keyword>
<dbReference type="SUPFAM" id="SSF56349">
    <property type="entry name" value="DNA breaking-rejoining enzymes"/>
    <property type="match status" value="1"/>
</dbReference>
<feature type="domain" description="Tyr recombinase" evidence="4">
    <location>
        <begin position="111"/>
        <end position="287"/>
    </location>
</feature>
<dbReference type="InterPro" id="IPR010998">
    <property type="entry name" value="Integrase_recombinase_N"/>
</dbReference>
<dbReference type="InParanoid" id="A0A1I4JZR9"/>
<sequence length="297" mass="32318">MTLPPSGHAAWDDLAAWWLSRFKPSTQLTYATYLPRWSRWCADRRMDPLAARRADVELWLRTVADSGLSRASVAGHYDAVASIYRLAYEEELVAANPCARVTRPKIQRELQRREVLTVLEYAAFLTTARHLGPTHHAIAVLGGMMGLRATEMAGLTVESFGAVRGYATLIVLGKGDKPARVPVPIPALAAVQAAVDGRTTGPLLRTRSGAGMERRAVHRYVAATARGAGIARPIGPHALRRTVGTVGLNQGIPLRDVQRLLRHARPETTLSSYDITGEALERHASHQVAGFLAGWAS</sequence>
<dbReference type="Pfam" id="PF00589">
    <property type="entry name" value="Phage_integrase"/>
    <property type="match status" value="1"/>
</dbReference>
<evidence type="ECO:0000313" key="7">
    <source>
        <dbReference type="Proteomes" id="UP000199152"/>
    </source>
</evidence>
<dbReference type="GO" id="GO:0015074">
    <property type="term" value="P:DNA integration"/>
    <property type="evidence" value="ECO:0007669"/>
    <property type="project" value="InterPro"/>
</dbReference>
<name>A0A1I4JZR9_9ACTN</name>
<dbReference type="Gene3D" id="1.10.150.130">
    <property type="match status" value="1"/>
</dbReference>
<dbReference type="RefSeq" id="WP_177212910.1">
    <property type="nucleotide sequence ID" value="NZ_FOSW01000016.1"/>
</dbReference>
<feature type="domain" description="Core-binding (CB)" evidence="5">
    <location>
        <begin position="9"/>
        <end position="88"/>
    </location>
</feature>
<evidence type="ECO:0000256" key="2">
    <source>
        <dbReference type="ARBA" id="ARBA00023172"/>
    </source>
</evidence>
<dbReference type="EMBL" id="FOSW01000016">
    <property type="protein sequence ID" value="SFL71606.1"/>
    <property type="molecule type" value="Genomic_DNA"/>
</dbReference>
<proteinExistence type="predicted"/>
<evidence type="ECO:0000256" key="1">
    <source>
        <dbReference type="ARBA" id="ARBA00023125"/>
    </source>
</evidence>
<dbReference type="STRING" id="504800.SAMN04488085_11622"/>
<dbReference type="InterPro" id="IPR050090">
    <property type="entry name" value="Tyrosine_recombinase_XerCD"/>
</dbReference>
<dbReference type="PANTHER" id="PTHR30349:SF81">
    <property type="entry name" value="TYROSINE RECOMBINASE XERC"/>
    <property type="match status" value="1"/>
</dbReference>
<dbReference type="Proteomes" id="UP000199152">
    <property type="component" value="Unassembled WGS sequence"/>
</dbReference>
<keyword evidence="2" id="KW-0233">DNA recombination</keyword>
<dbReference type="GO" id="GO:0003677">
    <property type="term" value="F:DNA binding"/>
    <property type="evidence" value="ECO:0007669"/>
    <property type="project" value="UniProtKB-UniRule"/>
</dbReference>
<dbReference type="GO" id="GO:0006310">
    <property type="term" value="P:DNA recombination"/>
    <property type="evidence" value="ECO:0007669"/>
    <property type="project" value="UniProtKB-KW"/>
</dbReference>
<dbReference type="Gene3D" id="1.10.443.10">
    <property type="entry name" value="Intergrase catalytic core"/>
    <property type="match status" value="1"/>
</dbReference>
<dbReference type="InterPro" id="IPR002104">
    <property type="entry name" value="Integrase_catalytic"/>
</dbReference>
<evidence type="ECO:0000313" key="6">
    <source>
        <dbReference type="EMBL" id="SFL71606.1"/>
    </source>
</evidence>
<accession>A0A1I4JZR9</accession>
<protein>
    <submittedName>
        <fullName evidence="6">Site-specific recombinase XerD</fullName>
    </submittedName>
</protein>
<dbReference type="InterPro" id="IPR013762">
    <property type="entry name" value="Integrase-like_cat_sf"/>
</dbReference>
<gene>
    <name evidence="6" type="ORF">SAMN04488085_11622</name>
</gene>
<dbReference type="PANTHER" id="PTHR30349">
    <property type="entry name" value="PHAGE INTEGRASE-RELATED"/>
    <property type="match status" value="1"/>
</dbReference>
<evidence type="ECO:0000256" key="3">
    <source>
        <dbReference type="PROSITE-ProRule" id="PRU01248"/>
    </source>
</evidence>
<dbReference type="InterPro" id="IPR011010">
    <property type="entry name" value="DNA_brk_join_enz"/>
</dbReference>
<organism evidence="6 7">
    <name type="scientific">Geodermatophilus ruber</name>
    <dbReference type="NCBI Taxonomy" id="504800"/>
    <lineage>
        <taxon>Bacteria</taxon>
        <taxon>Bacillati</taxon>
        <taxon>Actinomycetota</taxon>
        <taxon>Actinomycetes</taxon>
        <taxon>Geodermatophilales</taxon>
        <taxon>Geodermatophilaceae</taxon>
        <taxon>Geodermatophilus</taxon>
    </lineage>
</organism>
<keyword evidence="1 3" id="KW-0238">DNA-binding</keyword>